<evidence type="ECO:0000313" key="2">
    <source>
        <dbReference type="EMBL" id="RGS19697.1"/>
    </source>
</evidence>
<dbReference type="PANTHER" id="PTHR42839">
    <property type="entry name" value="ISOCHORISMATE SYNTHASE ENTC"/>
    <property type="match status" value="1"/>
</dbReference>
<organism evidence="2 3">
    <name type="scientific">Segatella copri</name>
    <dbReference type="NCBI Taxonomy" id="165179"/>
    <lineage>
        <taxon>Bacteria</taxon>
        <taxon>Pseudomonadati</taxon>
        <taxon>Bacteroidota</taxon>
        <taxon>Bacteroidia</taxon>
        <taxon>Bacteroidales</taxon>
        <taxon>Prevotellaceae</taxon>
        <taxon>Segatella</taxon>
    </lineage>
</organism>
<proteinExistence type="predicted"/>
<dbReference type="Proteomes" id="UP000283872">
    <property type="component" value="Unassembled WGS sequence"/>
</dbReference>
<evidence type="ECO:0000259" key="1">
    <source>
        <dbReference type="Pfam" id="PF00425"/>
    </source>
</evidence>
<evidence type="ECO:0000313" key="3">
    <source>
        <dbReference type="Proteomes" id="UP000283872"/>
    </source>
</evidence>
<dbReference type="InterPro" id="IPR005801">
    <property type="entry name" value="ADC_synthase"/>
</dbReference>
<comment type="caution">
    <text evidence="2">The sequence shown here is derived from an EMBL/GenBank/DDBJ whole genome shotgun (WGS) entry which is preliminary data.</text>
</comment>
<accession>A0A3E5DX15</accession>
<dbReference type="EMBL" id="QRVA01000001">
    <property type="protein sequence ID" value="RGS19697.1"/>
    <property type="molecule type" value="Genomic_DNA"/>
</dbReference>
<sequence>MIAFAYYRLPYLHHATYVAQHEGEPEVLSSVAELNGKEGFVIAPFAPSSECPVVLMHPDESKLISAEGAENASRCGTSYVVTQQDLRRDVADSTSGRNFEAYAREFECFHRQLSEGKFSKIVLARKLRIQSNRQPLESVQTSAVQDAGKTSAVQNTANASVVQDSDSLKALFLKTCRMYPRLFVALVYTPQSGLWLMATPEILLKGEQNQMATMSLAGTQKAEPSKTVADYPVEGIEWSEKNREEQQYVTDYIEDCIKVFSDEYQKKGPYTTMAANLYHLRTDIAFRLHDTGRLGDVLDALYPTPAVCGIPKDEARRFILQHEHQSRKYYSGFVGPISPKGKTHLYVSLRCMNILDDGSCELYAGGGLLKESEMEKEWKETEAKMLTILSVL</sequence>
<dbReference type="SUPFAM" id="SSF56322">
    <property type="entry name" value="ADC synthase"/>
    <property type="match status" value="1"/>
</dbReference>
<dbReference type="PANTHER" id="PTHR42839:SF2">
    <property type="entry name" value="ISOCHORISMATE SYNTHASE ENTC"/>
    <property type="match status" value="1"/>
</dbReference>
<dbReference type="Pfam" id="PF00425">
    <property type="entry name" value="Chorismate_bind"/>
    <property type="match status" value="1"/>
</dbReference>
<reference evidence="2 3" key="1">
    <citation type="submission" date="2018-08" db="EMBL/GenBank/DDBJ databases">
        <title>A genome reference for cultivated species of the human gut microbiota.</title>
        <authorList>
            <person name="Zou Y."/>
            <person name="Xue W."/>
            <person name="Luo G."/>
        </authorList>
    </citation>
    <scope>NUCLEOTIDE SEQUENCE [LARGE SCALE GENOMIC DNA]</scope>
    <source>
        <strain evidence="2 3">AF24-12</strain>
    </source>
</reference>
<name>A0A3E5DX15_9BACT</name>
<gene>
    <name evidence="2" type="ORF">DWY11_00230</name>
</gene>
<dbReference type="Gene3D" id="3.60.120.10">
    <property type="entry name" value="Anthranilate synthase"/>
    <property type="match status" value="1"/>
</dbReference>
<protein>
    <submittedName>
        <fullName evidence="2">Isochorismate synthase</fullName>
    </submittedName>
</protein>
<dbReference type="InterPro" id="IPR015890">
    <property type="entry name" value="Chorismate_C"/>
</dbReference>
<dbReference type="RefSeq" id="WP_117587579.1">
    <property type="nucleotide sequence ID" value="NZ_QRVA01000001.1"/>
</dbReference>
<feature type="domain" description="Chorismate-utilising enzyme C-terminal" evidence="1">
    <location>
        <begin position="99"/>
        <end position="384"/>
    </location>
</feature>
<dbReference type="AlphaFoldDB" id="A0A3E5DX15"/>